<name>A0A8J3MZE7_9CHLR</name>
<sequence length="64" mass="7147">MLGRTQFVVCKAQIVGAAEQIHARFQRVYTMGRMATFTREAREPFAHGPIEALDKSGVEHRSAS</sequence>
<organism evidence="1 2">
    <name type="scientific">Ktedonospora formicarum</name>
    <dbReference type="NCBI Taxonomy" id="2778364"/>
    <lineage>
        <taxon>Bacteria</taxon>
        <taxon>Bacillati</taxon>
        <taxon>Chloroflexota</taxon>
        <taxon>Ktedonobacteria</taxon>
        <taxon>Ktedonobacterales</taxon>
        <taxon>Ktedonobacteraceae</taxon>
        <taxon>Ktedonospora</taxon>
    </lineage>
</organism>
<gene>
    <name evidence="1" type="ORF">KSX_88830</name>
</gene>
<dbReference type="Proteomes" id="UP000612362">
    <property type="component" value="Unassembled WGS sequence"/>
</dbReference>
<keyword evidence="2" id="KW-1185">Reference proteome</keyword>
<evidence type="ECO:0000313" key="2">
    <source>
        <dbReference type="Proteomes" id="UP000612362"/>
    </source>
</evidence>
<reference evidence="1" key="1">
    <citation type="submission" date="2020-10" db="EMBL/GenBank/DDBJ databases">
        <title>Taxonomic study of unclassified bacteria belonging to the class Ktedonobacteria.</title>
        <authorList>
            <person name="Yabe S."/>
            <person name="Wang C.M."/>
            <person name="Zheng Y."/>
            <person name="Sakai Y."/>
            <person name="Cavaletti L."/>
            <person name="Monciardini P."/>
            <person name="Donadio S."/>
        </authorList>
    </citation>
    <scope>NUCLEOTIDE SEQUENCE</scope>
    <source>
        <strain evidence="1">SOSP1-1</strain>
    </source>
</reference>
<dbReference type="AlphaFoldDB" id="A0A8J3MZE7"/>
<comment type="caution">
    <text evidence="1">The sequence shown here is derived from an EMBL/GenBank/DDBJ whole genome shotgun (WGS) entry which is preliminary data.</text>
</comment>
<evidence type="ECO:0000313" key="1">
    <source>
        <dbReference type="EMBL" id="GHO50720.1"/>
    </source>
</evidence>
<accession>A0A8J3MZE7</accession>
<proteinExistence type="predicted"/>
<protein>
    <submittedName>
        <fullName evidence="1">Uncharacterized protein</fullName>
    </submittedName>
</protein>
<dbReference type="EMBL" id="BNJF01000009">
    <property type="protein sequence ID" value="GHO50720.1"/>
    <property type="molecule type" value="Genomic_DNA"/>
</dbReference>